<dbReference type="GO" id="GO:0046872">
    <property type="term" value="F:metal ion binding"/>
    <property type="evidence" value="ECO:0007669"/>
    <property type="project" value="UniProtKB-KW"/>
</dbReference>
<feature type="domain" description="Aminodeoxyfutalosine deaminase/Imidazolonepropionase-like composite" evidence="5">
    <location>
        <begin position="12"/>
        <end position="37"/>
    </location>
</feature>
<reference evidence="6" key="2">
    <citation type="submission" date="2020-09" db="EMBL/GenBank/DDBJ databases">
        <authorList>
            <person name="Sun Q."/>
            <person name="Ohkuma M."/>
        </authorList>
    </citation>
    <scope>NUCLEOTIDE SEQUENCE</scope>
    <source>
        <strain evidence="6">JCM 14371</strain>
    </source>
</reference>
<sequence length="376" mass="40253">MYTGMGNPVRDGGVVVSGGVVAAAGSAAELRVNFPQAREVRGGRVIAPPPVNAHTHLDMSLYAFQSLPYFRWIPEVVIAGRHLRGHEGAVVGLDAVRASGASGLGDIVWHPDVMEWLLRESDVPGVAYWEVLDPNPATAQATFEAARARLDAWKKLERPGGMRVGLSPHASYTVSHRLFRLLSEYAAGEGLPMQVHVLEHPSEAELFAGGAGPLAESFLASMRRNGVELSIADVIGREPSPELSAVSYLADLGVLQARPTLIHMVNVTPQDITLVAQAGCTVVTCPRSNANLHCGTFPWQAFAAAGVEVALGTDSVASGETLDIHDEVRAAWALHPELDPRVVVRAAVKGGTRVVGGRVPFIRRGEAWSDLFLWRE</sequence>
<dbReference type="InterPro" id="IPR050287">
    <property type="entry name" value="MTA/SAH_deaminase"/>
</dbReference>
<evidence type="ECO:0000259" key="4">
    <source>
        <dbReference type="Pfam" id="PF01979"/>
    </source>
</evidence>
<dbReference type="SUPFAM" id="SSF51556">
    <property type="entry name" value="Metallo-dependent hydrolases"/>
    <property type="match status" value="1"/>
</dbReference>
<keyword evidence="3" id="KW-0862">Zinc</keyword>
<gene>
    <name evidence="6" type="ORF">GCM10008939_07180</name>
</gene>
<dbReference type="InterPro" id="IPR011059">
    <property type="entry name" value="Metal-dep_hydrolase_composite"/>
</dbReference>
<dbReference type="GO" id="GO:0016810">
    <property type="term" value="F:hydrolase activity, acting on carbon-nitrogen (but not peptide) bonds"/>
    <property type="evidence" value="ECO:0007669"/>
    <property type="project" value="InterPro"/>
</dbReference>
<dbReference type="Proteomes" id="UP000635726">
    <property type="component" value="Unassembled WGS sequence"/>
</dbReference>
<dbReference type="PANTHER" id="PTHR43794">
    <property type="entry name" value="AMINOHYDROLASE SSNA-RELATED"/>
    <property type="match status" value="1"/>
</dbReference>
<dbReference type="Gene3D" id="3.20.20.140">
    <property type="entry name" value="Metal-dependent hydrolases"/>
    <property type="match status" value="1"/>
</dbReference>
<dbReference type="PANTHER" id="PTHR43794:SF11">
    <property type="entry name" value="AMIDOHYDROLASE-RELATED DOMAIN-CONTAINING PROTEIN"/>
    <property type="match status" value="1"/>
</dbReference>
<evidence type="ECO:0000313" key="6">
    <source>
        <dbReference type="EMBL" id="GGJ65774.1"/>
    </source>
</evidence>
<dbReference type="Pfam" id="PF01979">
    <property type="entry name" value="Amidohydro_1"/>
    <property type="match status" value="1"/>
</dbReference>
<reference evidence="6" key="1">
    <citation type="journal article" date="2014" name="Int. J. Syst. Evol. Microbiol.">
        <title>Complete genome sequence of Corynebacterium casei LMG S-19264T (=DSM 44701T), isolated from a smear-ripened cheese.</title>
        <authorList>
            <consortium name="US DOE Joint Genome Institute (JGI-PGF)"/>
            <person name="Walter F."/>
            <person name="Albersmeier A."/>
            <person name="Kalinowski J."/>
            <person name="Ruckert C."/>
        </authorList>
    </citation>
    <scope>NUCLEOTIDE SEQUENCE</scope>
    <source>
        <strain evidence="6">JCM 14371</strain>
    </source>
</reference>
<evidence type="ECO:0000256" key="3">
    <source>
        <dbReference type="ARBA" id="ARBA00022833"/>
    </source>
</evidence>
<dbReference type="InterPro" id="IPR032466">
    <property type="entry name" value="Metal_Hydrolase"/>
</dbReference>
<keyword evidence="1" id="KW-0479">Metal-binding</keyword>
<dbReference type="InterPro" id="IPR054418">
    <property type="entry name" value="MQNX/HUTI_composite_N"/>
</dbReference>
<protein>
    <submittedName>
        <fullName evidence="6">Aminodeoxyfutalosine deaminase</fullName>
    </submittedName>
</protein>
<proteinExistence type="predicted"/>
<dbReference type="InterPro" id="IPR006680">
    <property type="entry name" value="Amidohydro-rel"/>
</dbReference>
<evidence type="ECO:0000256" key="2">
    <source>
        <dbReference type="ARBA" id="ARBA00022801"/>
    </source>
</evidence>
<name>A0A917P7N6_9DEIO</name>
<dbReference type="EMBL" id="BMOE01000001">
    <property type="protein sequence ID" value="GGJ65774.1"/>
    <property type="molecule type" value="Genomic_DNA"/>
</dbReference>
<feature type="domain" description="Amidohydrolase-related" evidence="4">
    <location>
        <begin position="51"/>
        <end position="354"/>
    </location>
</feature>
<dbReference type="Gene3D" id="2.30.40.10">
    <property type="entry name" value="Urease, subunit C, domain 1"/>
    <property type="match status" value="1"/>
</dbReference>
<evidence type="ECO:0000256" key="1">
    <source>
        <dbReference type="ARBA" id="ARBA00022723"/>
    </source>
</evidence>
<keyword evidence="2" id="KW-0378">Hydrolase</keyword>
<organism evidence="6 7">
    <name type="scientific">Deinococcus aquiradiocola</name>
    <dbReference type="NCBI Taxonomy" id="393059"/>
    <lineage>
        <taxon>Bacteria</taxon>
        <taxon>Thermotogati</taxon>
        <taxon>Deinococcota</taxon>
        <taxon>Deinococci</taxon>
        <taxon>Deinococcales</taxon>
        <taxon>Deinococcaceae</taxon>
        <taxon>Deinococcus</taxon>
    </lineage>
</organism>
<evidence type="ECO:0000313" key="7">
    <source>
        <dbReference type="Proteomes" id="UP000635726"/>
    </source>
</evidence>
<comment type="caution">
    <text evidence="6">The sequence shown here is derived from an EMBL/GenBank/DDBJ whole genome shotgun (WGS) entry which is preliminary data.</text>
</comment>
<keyword evidence="7" id="KW-1185">Reference proteome</keyword>
<dbReference type="SUPFAM" id="SSF51338">
    <property type="entry name" value="Composite domain of metallo-dependent hydrolases"/>
    <property type="match status" value="1"/>
</dbReference>
<dbReference type="Pfam" id="PF22039">
    <property type="entry name" value="HUTI_composite_bact"/>
    <property type="match status" value="1"/>
</dbReference>
<evidence type="ECO:0000259" key="5">
    <source>
        <dbReference type="Pfam" id="PF22039"/>
    </source>
</evidence>
<accession>A0A917P7N6</accession>
<dbReference type="AlphaFoldDB" id="A0A917P7N6"/>